<reference evidence="4" key="1">
    <citation type="journal article" date="2019" name="Int. J. Syst. Evol. Microbiol.">
        <title>The Global Catalogue of Microorganisms (GCM) 10K type strain sequencing project: providing services to taxonomists for standard genome sequencing and annotation.</title>
        <authorList>
            <consortium name="The Broad Institute Genomics Platform"/>
            <consortium name="The Broad Institute Genome Sequencing Center for Infectious Disease"/>
            <person name="Wu L."/>
            <person name="Ma J."/>
        </authorList>
    </citation>
    <scope>NUCLEOTIDE SEQUENCE [LARGE SCALE GENOMIC DNA]</scope>
    <source>
        <strain evidence="4">YIM 94188</strain>
    </source>
</reference>
<name>A0ABW0ZC81_9ACTN</name>
<comment type="caution">
    <text evidence="3">The sequence shown here is derived from an EMBL/GenBank/DDBJ whole genome shotgun (WGS) entry which is preliminary data.</text>
</comment>
<dbReference type="EMBL" id="JBHSNS010000001">
    <property type="protein sequence ID" value="MFC5727657.1"/>
    <property type="molecule type" value="Genomic_DNA"/>
</dbReference>
<evidence type="ECO:0000256" key="2">
    <source>
        <dbReference type="SAM" id="Phobius"/>
    </source>
</evidence>
<proteinExistence type="predicted"/>
<keyword evidence="2" id="KW-0472">Membrane</keyword>
<organism evidence="3 4">
    <name type="scientific">Nocardioides vastitatis</name>
    <dbReference type="NCBI Taxonomy" id="2568655"/>
    <lineage>
        <taxon>Bacteria</taxon>
        <taxon>Bacillati</taxon>
        <taxon>Actinomycetota</taxon>
        <taxon>Actinomycetes</taxon>
        <taxon>Propionibacteriales</taxon>
        <taxon>Nocardioidaceae</taxon>
        <taxon>Nocardioides</taxon>
    </lineage>
</organism>
<feature type="region of interest" description="Disordered" evidence="1">
    <location>
        <begin position="61"/>
        <end position="110"/>
    </location>
</feature>
<protein>
    <submittedName>
        <fullName evidence="3">Uncharacterized protein</fullName>
    </submittedName>
</protein>
<feature type="compositionally biased region" description="Low complexity" evidence="1">
    <location>
        <begin position="101"/>
        <end position="110"/>
    </location>
</feature>
<evidence type="ECO:0000256" key="1">
    <source>
        <dbReference type="SAM" id="MobiDB-lite"/>
    </source>
</evidence>
<evidence type="ECO:0000313" key="3">
    <source>
        <dbReference type="EMBL" id="MFC5727657.1"/>
    </source>
</evidence>
<dbReference type="RefSeq" id="WP_378526910.1">
    <property type="nucleotide sequence ID" value="NZ_JBHSNS010000001.1"/>
</dbReference>
<sequence>MSDEKWLREGLAGAVPTPPTAPDRPAAAVARARRARRRTAMLGAGAVVAVVAVVATLTTTLTNPSNEPSPAEDGTDRGRPSSPYDVAACPPAPREGEADPLDAPADAGPDAVPDGAVSVRLCQGAGTPIDAPDDALISNVGTMVALVNGLEKTEKPEVCTMDLGPGYRLVFGYDDGSTFVVSGRLYGCRELVVGSGYRADAQAPWGRFIDLLREQRAGLDPPAPPDVSAADCAIQPAPSPVGLPQDLAVAALCIGSRRAEISAEDLALLVEDMRAHTEPGVAYPDCGDAPPYPSIDGIGAWGDRITIRSECGIGFFPIFDASGTTLGSTWIAGDDARKVIQRLIDRAS</sequence>
<keyword evidence="4" id="KW-1185">Reference proteome</keyword>
<evidence type="ECO:0000313" key="4">
    <source>
        <dbReference type="Proteomes" id="UP001596072"/>
    </source>
</evidence>
<feature type="transmembrane region" description="Helical" evidence="2">
    <location>
        <begin position="40"/>
        <end position="61"/>
    </location>
</feature>
<dbReference type="Proteomes" id="UP001596072">
    <property type="component" value="Unassembled WGS sequence"/>
</dbReference>
<feature type="region of interest" description="Disordered" evidence="1">
    <location>
        <begin position="1"/>
        <end position="32"/>
    </location>
</feature>
<keyword evidence="2" id="KW-0812">Transmembrane</keyword>
<keyword evidence="2" id="KW-1133">Transmembrane helix</keyword>
<accession>A0ABW0ZC81</accession>
<gene>
    <name evidence="3" type="ORF">ACFPQB_01915</name>
</gene>